<sequence length="287" mass="30725">MEYLVPVLAVVVIGALATGVTVWLGKRPKPECHAASDAGPTGGVSAERARHASSLLSEDAHRAVYGRIATNRPMEAITEYRRVTGRSLRDSMVDVQSLAAYPQVYTLPQDQDPAQDDAPNAAPVDTHEAGPAGNVEAPGKTSPEAGTDRLDGTAPSGADAARQEAEDTQGERAEQDERPSSRSTEDAQAGPAHGDGLPELPDDLMVPAEWSAEPAPEDRPFEVEVMRGDATVHLSSRDLPPWLRDQLSAMMRDGNLETAAVQLSTHTELSVPEAFELLRRIQESRGQ</sequence>
<dbReference type="RefSeq" id="WP_067190315.1">
    <property type="nucleotide sequence ID" value="NZ_SPKT01000015.1"/>
</dbReference>
<feature type="compositionally biased region" description="Basic and acidic residues" evidence="1">
    <location>
        <begin position="161"/>
        <end position="185"/>
    </location>
</feature>
<organism evidence="2 3">
    <name type="scientific">Micrococcus lylae</name>
    <dbReference type="NCBI Taxonomy" id="1273"/>
    <lineage>
        <taxon>Bacteria</taxon>
        <taxon>Bacillati</taxon>
        <taxon>Actinomycetota</taxon>
        <taxon>Actinomycetes</taxon>
        <taxon>Micrococcales</taxon>
        <taxon>Micrococcaceae</taxon>
        <taxon>Micrococcus</taxon>
    </lineage>
</organism>
<evidence type="ECO:0000256" key="1">
    <source>
        <dbReference type="SAM" id="MobiDB-lite"/>
    </source>
</evidence>
<feature type="region of interest" description="Disordered" evidence="1">
    <location>
        <begin position="32"/>
        <end position="55"/>
    </location>
</feature>
<evidence type="ECO:0000313" key="3">
    <source>
        <dbReference type="Proteomes" id="UP000297477"/>
    </source>
</evidence>
<accession>A0ABY2JYD6</accession>
<proteinExistence type="predicted"/>
<dbReference type="EMBL" id="SPKT01000015">
    <property type="protein sequence ID" value="TFH98588.1"/>
    <property type="molecule type" value="Genomic_DNA"/>
</dbReference>
<gene>
    <name evidence="2" type="ORF">E4A49_07965</name>
</gene>
<keyword evidence="3" id="KW-1185">Reference proteome</keyword>
<feature type="compositionally biased region" description="Low complexity" evidence="1">
    <location>
        <begin position="108"/>
        <end position="123"/>
    </location>
</feature>
<feature type="region of interest" description="Disordered" evidence="1">
    <location>
        <begin position="108"/>
        <end position="203"/>
    </location>
</feature>
<dbReference type="Proteomes" id="UP000297477">
    <property type="component" value="Unassembled WGS sequence"/>
</dbReference>
<comment type="caution">
    <text evidence="2">The sequence shown here is derived from an EMBL/GenBank/DDBJ whole genome shotgun (WGS) entry which is preliminary data.</text>
</comment>
<protein>
    <submittedName>
        <fullName evidence="2">Uncharacterized protein</fullName>
    </submittedName>
</protein>
<evidence type="ECO:0000313" key="2">
    <source>
        <dbReference type="EMBL" id="TFH98588.1"/>
    </source>
</evidence>
<reference evidence="2 3" key="1">
    <citation type="submission" date="2019-03" db="EMBL/GenBank/DDBJ databases">
        <title>Reclassification of Micrococcus aloeverae and Micrococcus yunnanensis as later heterotypic synonyms of Micrococcus luteus.</title>
        <authorList>
            <person name="Huang C.-H."/>
        </authorList>
    </citation>
    <scope>NUCLEOTIDE SEQUENCE [LARGE SCALE GENOMIC DNA]</scope>
    <source>
        <strain evidence="2 3">BCRC 12151</strain>
    </source>
</reference>
<name>A0ABY2JYD6_9MICC</name>